<dbReference type="AlphaFoldDB" id="A0A0B7MAF8"/>
<keyword evidence="2 5" id="KW-0717">Septation</keyword>
<dbReference type="OrthoDB" id="9815206at2"/>
<dbReference type="Pfam" id="PF04472">
    <property type="entry name" value="SepF"/>
    <property type="match status" value="1"/>
</dbReference>
<comment type="similarity">
    <text evidence="5">Belongs to the SepF family.</text>
</comment>
<dbReference type="GO" id="GO:0000917">
    <property type="term" value="P:division septum assembly"/>
    <property type="evidence" value="ECO:0007669"/>
    <property type="project" value="UniProtKB-KW"/>
</dbReference>
<sequence>MAGGWFDKIVNFLGYSDQEEELESFEEVYEDEPRRRARAPVLSLHSSPEVKIIVVTPGSFDEAENVANHLKSRKPVVVNLSVTTKEVGQRILDFLAGTVFALNGNMQRVSKDTFLFAPSNMTVYSEKTGSNPQDQYLAKFDRDGGL</sequence>
<evidence type="ECO:0000256" key="5">
    <source>
        <dbReference type="HAMAP-Rule" id="MF_01197"/>
    </source>
</evidence>
<dbReference type="PANTHER" id="PTHR35798:SF1">
    <property type="entry name" value="CELL DIVISION PROTEIN SEPF"/>
    <property type="match status" value="1"/>
</dbReference>
<evidence type="ECO:0000256" key="1">
    <source>
        <dbReference type="ARBA" id="ARBA00022618"/>
    </source>
</evidence>
<keyword evidence="7" id="KW-1185">Reference proteome</keyword>
<comment type="function">
    <text evidence="4 5">Cell division protein that is part of the divisome complex and is recruited early to the Z-ring. Probably stimulates Z-ring formation, perhaps through the cross-linking of FtsZ protofilaments. Its function overlaps with FtsA.</text>
</comment>
<reference evidence="7" key="1">
    <citation type="submission" date="2015-01" db="EMBL/GenBank/DDBJ databases">
        <authorList>
            <person name="Manzoor Shahid"/>
            <person name="Zubair Saima"/>
        </authorList>
    </citation>
    <scope>NUCLEOTIDE SEQUENCE [LARGE SCALE GENOMIC DNA]</scope>
    <source>
        <strain evidence="7">Sp3</strain>
    </source>
</reference>
<dbReference type="InterPro" id="IPR038594">
    <property type="entry name" value="SepF-like_sf"/>
</dbReference>
<evidence type="ECO:0000313" key="6">
    <source>
        <dbReference type="EMBL" id="CEO87484.1"/>
    </source>
</evidence>
<dbReference type="PANTHER" id="PTHR35798">
    <property type="entry name" value="CELL DIVISION PROTEIN SEPF"/>
    <property type="match status" value="1"/>
</dbReference>
<dbReference type="EMBL" id="CDRZ01000010">
    <property type="protein sequence ID" value="CEO87484.1"/>
    <property type="molecule type" value="Genomic_DNA"/>
</dbReference>
<keyword evidence="3 5" id="KW-0131">Cell cycle</keyword>
<dbReference type="InterPro" id="IPR007561">
    <property type="entry name" value="Cell_div_SepF/SepF-rel"/>
</dbReference>
<dbReference type="RefSeq" id="WP_044663851.1">
    <property type="nucleotide sequence ID" value="NZ_CDRZ01000010.1"/>
</dbReference>
<keyword evidence="5" id="KW-0963">Cytoplasm</keyword>
<dbReference type="Gene3D" id="3.30.110.150">
    <property type="entry name" value="SepF-like protein"/>
    <property type="match status" value="1"/>
</dbReference>
<accession>A0A0B7MAF8</accession>
<comment type="subunit">
    <text evidence="5">Homodimer. Interacts with FtsZ.</text>
</comment>
<dbReference type="GO" id="GO:0043093">
    <property type="term" value="P:FtsZ-dependent cytokinesis"/>
    <property type="evidence" value="ECO:0007669"/>
    <property type="project" value="UniProtKB-UniRule"/>
</dbReference>
<protein>
    <recommendedName>
        <fullName evidence="5">Cell division protein SepF</fullName>
    </recommendedName>
</protein>
<name>A0A0B7MAF8_9FIRM</name>
<dbReference type="GO" id="GO:0005737">
    <property type="term" value="C:cytoplasm"/>
    <property type="evidence" value="ECO:0007669"/>
    <property type="project" value="UniProtKB-SubCell"/>
</dbReference>
<organism evidence="6 7">
    <name type="scientific">Syntrophaceticus schinkii</name>
    <dbReference type="NCBI Taxonomy" id="499207"/>
    <lineage>
        <taxon>Bacteria</taxon>
        <taxon>Bacillati</taxon>
        <taxon>Bacillota</taxon>
        <taxon>Clostridia</taxon>
        <taxon>Thermoanaerobacterales</taxon>
        <taxon>Thermoanaerobacterales Family III. Incertae Sedis</taxon>
        <taxon>Syntrophaceticus</taxon>
    </lineage>
</organism>
<dbReference type="InterPro" id="IPR023052">
    <property type="entry name" value="Cell_div_SepF"/>
</dbReference>
<dbReference type="Proteomes" id="UP000046155">
    <property type="component" value="Unassembled WGS sequence"/>
</dbReference>
<comment type="subcellular location">
    <subcellularLocation>
        <location evidence="5">Cytoplasm</location>
    </subcellularLocation>
    <text evidence="5">Localizes to the division site, in a FtsZ-dependent manner.</text>
</comment>
<evidence type="ECO:0000256" key="3">
    <source>
        <dbReference type="ARBA" id="ARBA00023306"/>
    </source>
</evidence>
<gene>
    <name evidence="5 6" type="primary">sepF</name>
    <name evidence="6" type="ORF">SSCH_1070005</name>
</gene>
<evidence type="ECO:0000256" key="4">
    <source>
        <dbReference type="ARBA" id="ARBA00044936"/>
    </source>
</evidence>
<evidence type="ECO:0000313" key="7">
    <source>
        <dbReference type="Proteomes" id="UP000046155"/>
    </source>
</evidence>
<evidence type="ECO:0000256" key="2">
    <source>
        <dbReference type="ARBA" id="ARBA00023210"/>
    </source>
</evidence>
<proteinExistence type="inferred from homology"/>
<dbReference type="HAMAP" id="MF_01197">
    <property type="entry name" value="SepF"/>
    <property type="match status" value="1"/>
</dbReference>
<keyword evidence="1 5" id="KW-0132">Cell division</keyword>